<dbReference type="GO" id="GO:0008270">
    <property type="term" value="F:zinc ion binding"/>
    <property type="evidence" value="ECO:0007669"/>
    <property type="project" value="UniProtKB-KW"/>
</dbReference>
<keyword evidence="1" id="KW-0479">Metal-binding</keyword>
<dbReference type="InterPro" id="IPR003439">
    <property type="entry name" value="ABC_transporter-like_ATP-bd"/>
</dbReference>
<dbReference type="Proteomes" id="UP000821853">
    <property type="component" value="Unassembled WGS sequence"/>
</dbReference>
<dbReference type="GO" id="GO:0003676">
    <property type="term" value="F:nucleic acid binding"/>
    <property type="evidence" value="ECO:0007669"/>
    <property type="project" value="InterPro"/>
</dbReference>
<dbReference type="PROSITE" id="PS50158">
    <property type="entry name" value="ZF_CCHC"/>
    <property type="match status" value="1"/>
</dbReference>
<feature type="domain" description="CCHC-type" evidence="4">
    <location>
        <begin position="26"/>
        <end position="39"/>
    </location>
</feature>
<dbReference type="EMBL" id="JABSTR010001038">
    <property type="protein sequence ID" value="KAH9383246.1"/>
    <property type="molecule type" value="Genomic_DNA"/>
</dbReference>
<evidence type="ECO:0000259" key="4">
    <source>
        <dbReference type="PROSITE" id="PS50158"/>
    </source>
</evidence>
<keyword evidence="1" id="KW-0863">Zinc-finger</keyword>
<dbReference type="Gene3D" id="3.40.50.300">
    <property type="entry name" value="P-loop containing nucleotide triphosphate hydrolases"/>
    <property type="match status" value="1"/>
</dbReference>
<evidence type="ECO:0000313" key="6">
    <source>
        <dbReference type="Proteomes" id="UP000821853"/>
    </source>
</evidence>
<protein>
    <recommendedName>
        <fullName evidence="4">CCHC-type domain-containing protein</fullName>
    </recommendedName>
</protein>
<dbReference type="SMART" id="SM00343">
    <property type="entry name" value="ZnF_C2HC"/>
    <property type="match status" value="1"/>
</dbReference>
<dbReference type="SUPFAM" id="SSF57756">
    <property type="entry name" value="Retrovirus zinc finger-like domains"/>
    <property type="match status" value="1"/>
</dbReference>
<feature type="compositionally biased region" description="Basic residues" evidence="3">
    <location>
        <begin position="144"/>
        <end position="170"/>
    </location>
</feature>
<dbReference type="InterPro" id="IPR027417">
    <property type="entry name" value="P-loop_NTPase"/>
</dbReference>
<dbReference type="CDD" id="cd14686">
    <property type="entry name" value="bZIP"/>
    <property type="match status" value="1"/>
</dbReference>
<evidence type="ECO:0000256" key="1">
    <source>
        <dbReference type="PROSITE-ProRule" id="PRU00047"/>
    </source>
</evidence>
<name>A0A9J6H691_HAELO</name>
<keyword evidence="1" id="KW-0862">Zinc</keyword>
<organism evidence="5 6">
    <name type="scientific">Haemaphysalis longicornis</name>
    <name type="common">Bush tick</name>
    <dbReference type="NCBI Taxonomy" id="44386"/>
    <lineage>
        <taxon>Eukaryota</taxon>
        <taxon>Metazoa</taxon>
        <taxon>Ecdysozoa</taxon>
        <taxon>Arthropoda</taxon>
        <taxon>Chelicerata</taxon>
        <taxon>Arachnida</taxon>
        <taxon>Acari</taxon>
        <taxon>Parasitiformes</taxon>
        <taxon>Ixodida</taxon>
        <taxon>Ixodoidea</taxon>
        <taxon>Ixodidae</taxon>
        <taxon>Haemaphysalinae</taxon>
        <taxon>Haemaphysalis</taxon>
    </lineage>
</organism>
<gene>
    <name evidence="5" type="ORF">HPB48_024363</name>
</gene>
<feature type="compositionally biased region" description="Basic residues" evidence="3">
    <location>
        <begin position="90"/>
        <end position="103"/>
    </location>
</feature>
<dbReference type="OrthoDB" id="427960at2759"/>
<dbReference type="AlphaFoldDB" id="A0A9J6H691"/>
<keyword evidence="2" id="KW-0175">Coiled coil</keyword>
<dbReference type="SUPFAM" id="SSF52540">
    <property type="entry name" value="P-loop containing nucleoside triphosphate hydrolases"/>
    <property type="match status" value="1"/>
</dbReference>
<keyword evidence="6" id="KW-1185">Reference proteome</keyword>
<dbReference type="OMA" id="NGHECTS"/>
<feature type="region of interest" description="Disordered" evidence="3">
    <location>
        <begin position="90"/>
        <end position="216"/>
    </location>
</feature>
<feature type="compositionally biased region" description="Basic and acidic residues" evidence="3">
    <location>
        <begin position="192"/>
        <end position="204"/>
    </location>
</feature>
<dbReference type="GO" id="GO:0005524">
    <property type="term" value="F:ATP binding"/>
    <property type="evidence" value="ECO:0007669"/>
    <property type="project" value="InterPro"/>
</dbReference>
<evidence type="ECO:0000256" key="2">
    <source>
        <dbReference type="SAM" id="Coils"/>
    </source>
</evidence>
<accession>A0A9J6H691</accession>
<dbReference type="InterPro" id="IPR036875">
    <property type="entry name" value="Znf_CCHC_sf"/>
</dbReference>
<sequence length="350" mass="39468">MRVPRHVMFGIYMVRCSFFKRQNDVCYTCGQPGHRADVCVNPNSDACKNCGIKSPSEGHPCTPKCAMCGGAHPTGSKTCKHRFQVSYVVRQRRRQRSCSRRRQQQLGGQSRHPSSDVTWRDRSSTPAGQRRSALRRERSPSPGSRRRSVSKGRSHSRQSRAQSRRRFRASRRSESRGRSGQQDLQTSSLWADKVKEGTVQDKKQVTPGPLPEHVNDPRVDQLVAENRQMSQKHDHVTDKLEKLIKTLTQVQEENARLKAENEALRAEKVSPPTSPQVEVFGSNIALDGVDLVMYEKTCTVLLGHNGAGKTTLMSVLTGAPFPSDSLYIFIKKHVHFNQMELHVCTTTRVI</sequence>
<feature type="coiled-coil region" evidence="2">
    <location>
        <begin position="233"/>
        <end position="267"/>
    </location>
</feature>
<evidence type="ECO:0000313" key="5">
    <source>
        <dbReference type="EMBL" id="KAH9383246.1"/>
    </source>
</evidence>
<dbReference type="GO" id="GO:0016887">
    <property type="term" value="F:ATP hydrolysis activity"/>
    <property type="evidence" value="ECO:0007669"/>
    <property type="project" value="InterPro"/>
</dbReference>
<dbReference type="InterPro" id="IPR001878">
    <property type="entry name" value="Znf_CCHC"/>
</dbReference>
<dbReference type="VEuPathDB" id="VectorBase:HLOH_040799"/>
<evidence type="ECO:0000256" key="3">
    <source>
        <dbReference type="SAM" id="MobiDB-lite"/>
    </source>
</evidence>
<dbReference type="Pfam" id="PF00005">
    <property type="entry name" value="ABC_tran"/>
    <property type="match status" value="1"/>
</dbReference>
<dbReference type="Pfam" id="PF00098">
    <property type="entry name" value="zf-CCHC"/>
    <property type="match status" value="1"/>
</dbReference>
<proteinExistence type="predicted"/>
<comment type="caution">
    <text evidence="5">The sequence shown here is derived from an EMBL/GenBank/DDBJ whole genome shotgun (WGS) entry which is preliminary data.</text>
</comment>
<reference evidence="5 6" key="1">
    <citation type="journal article" date="2020" name="Cell">
        <title>Large-Scale Comparative Analyses of Tick Genomes Elucidate Their Genetic Diversity and Vector Capacities.</title>
        <authorList>
            <consortium name="Tick Genome and Microbiome Consortium (TIGMIC)"/>
            <person name="Jia N."/>
            <person name="Wang J."/>
            <person name="Shi W."/>
            <person name="Du L."/>
            <person name="Sun Y."/>
            <person name="Zhan W."/>
            <person name="Jiang J.F."/>
            <person name="Wang Q."/>
            <person name="Zhang B."/>
            <person name="Ji P."/>
            <person name="Bell-Sakyi L."/>
            <person name="Cui X.M."/>
            <person name="Yuan T.T."/>
            <person name="Jiang B.G."/>
            <person name="Yang W.F."/>
            <person name="Lam T.T."/>
            <person name="Chang Q.C."/>
            <person name="Ding S.J."/>
            <person name="Wang X.J."/>
            <person name="Zhu J.G."/>
            <person name="Ruan X.D."/>
            <person name="Zhao L."/>
            <person name="Wei J.T."/>
            <person name="Ye R.Z."/>
            <person name="Que T.C."/>
            <person name="Du C.H."/>
            <person name="Zhou Y.H."/>
            <person name="Cheng J.X."/>
            <person name="Dai P.F."/>
            <person name="Guo W.B."/>
            <person name="Han X.H."/>
            <person name="Huang E.J."/>
            <person name="Li L.F."/>
            <person name="Wei W."/>
            <person name="Gao Y.C."/>
            <person name="Liu J.Z."/>
            <person name="Shao H.Z."/>
            <person name="Wang X."/>
            <person name="Wang C.C."/>
            <person name="Yang T.C."/>
            <person name="Huo Q.B."/>
            <person name="Li W."/>
            <person name="Chen H.Y."/>
            <person name="Chen S.E."/>
            <person name="Zhou L.G."/>
            <person name="Ni X.B."/>
            <person name="Tian J.H."/>
            <person name="Sheng Y."/>
            <person name="Liu T."/>
            <person name="Pan Y.S."/>
            <person name="Xia L.Y."/>
            <person name="Li J."/>
            <person name="Zhao F."/>
            <person name="Cao W.C."/>
        </authorList>
    </citation>
    <scope>NUCLEOTIDE SEQUENCE [LARGE SCALE GENOMIC DNA]</scope>
    <source>
        <strain evidence="5">HaeL-2018</strain>
    </source>
</reference>